<dbReference type="Proteomes" id="UP000024635">
    <property type="component" value="Unassembled WGS sequence"/>
</dbReference>
<name>A0A016TCF5_9BILA</name>
<protein>
    <submittedName>
        <fullName evidence="1">Uncharacterized protein</fullName>
    </submittedName>
</protein>
<dbReference type="EMBL" id="JARK01001452">
    <property type="protein sequence ID" value="EYC00361.1"/>
    <property type="molecule type" value="Genomic_DNA"/>
</dbReference>
<organism evidence="1 2">
    <name type="scientific">Ancylostoma ceylanicum</name>
    <dbReference type="NCBI Taxonomy" id="53326"/>
    <lineage>
        <taxon>Eukaryota</taxon>
        <taxon>Metazoa</taxon>
        <taxon>Ecdysozoa</taxon>
        <taxon>Nematoda</taxon>
        <taxon>Chromadorea</taxon>
        <taxon>Rhabditida</taxon>
        <taxon>Rhabditina</taxon>
        <taxon>Rhabditomorpha</taxon>
        <taxon>Strongyloidea</taxon>
        <taxon>Ancylostomatidae</taxon>
        <taxon>Ancylostomatinae</taxon>
        <taxon>Ancylostoma</taxon>
    </lineage>
</organism>
<sequence length="67" mass="7664">MRDKDRGNDTGRLPRYIAMDHCQTELIASSVWSLLIHFTAGGRGSLGIHLMCFPISKEIIYSGRQWR</sequence>
<comment type="caution">
    <text evidence="1">The sequence shown here is derived from an EMBL/GenBank/DDBJ whole genome shotgun (WGS) entry which is preliminary data.</text>
</comment>
<evidence type="ECO:0000313" key="2">
    <source>
        <dbReference type="Proteomes" id="UP000024635"/>
    </source>
</evidence>
<proteinExistence type="predicted"/>
<keyword evidence="2" id="KW-1185">Reference proteome</keyword>
<accession>A0A016TCF5</accession>
<gene>
    <name evidence="1" type="primary">Acey_s0116.g578</name>
    <name evidence="1" type="ORF">Y032_0116g578</name>
</gene>
<evidence type="ECO:0000313" key="1">
    <source>
        <dbReference type="EMBL" id="EYC00361.1"/>
    </source>
</evidence>
<dbReference type="AlphaFoldDB" id="A0A016TCF5"/>
<dbReference type="OrthoDB" id="5903031at2759"/>
<reference evidence="2" key="1">
    <citation type="journal article" date="2015" name="Nat. Genet.">
        <title>The genome and transcriptome of the zoonotic hookworm Ancylostoma ceylanicum identify infection-specific gene families.</title>
        <authorList>
            <person name="Schwarz E.M."/>
            <person name="Hu Y."/>
            <person name="Antoshechkin I."/>
            <person name="Miller M.M."/>
            <person name="Sternberg P.W."/>
            <person name="Aroian R.V."/>
        </authorList>
    </citation>
    <scope>NUCLEOTIDE SEQUENCE</scope>
    <source>
        <strain evidence="2">HY135</strain>
    </source>
</reference>